<reference evidence="1" key="1">
    <citation type="submission" date="2023-08" db="EMBL/GenBank/DDBJ databases">
        <authorList>
            <person name="Alioto T."/>
            <person name="Alioto T."/>
            <person name="Gomez Garrido J."/>
        </authorList>
    </citation>
    <scope>NUCLEOTIDE SEQUENCE</scope>
</reference>
<evidence type="ECO:0000313" key="2">
    <source>
        <dbReference type="Proteomes" id="UP001162480"/>
    </source>
</evidence>
<gene>
    <name evidence="1" type="ORF">OCTVUL_1B023000</name>
</gene>
<evidence type="ECO:0000313" key="1">
    <source>
        <dbReference type="EMBL" id="CAI9735495.1"/>
    </source>
</evidence>
<dbReference type="EMBL" id="OX597830">
    <property type="protein sequence ID" value="CAI9735495.1"/>
    <property type="molecule type" value="Genomic_DNA"/>
</dbReference>
<protein>
    <submittedName>
        <fullName evidence="1">Uncharacterized protein</fullName>
    </submittedName>
</protein>
<keyword evidence="2" id="KW-1185">Reference proteome</keyword>
<sequence length="110" mass="12918">MSSVDPIRISQDTGQDNYRILQEKAMVQKWLNDMKENKNGFLGYTNKVIAVSCADILITRQGIQIKTIREETIREKAIREKTIREKAIREKTIREKAIREKTIRVKTIRD</sequence>
<dbReference type="Proteomes" id="UP001162480">
    <property type="component" value="Chromosome 17"/>
</dbReference>
<accession>A0AA36BJF7</accession>
<organism evidence="1 2">
    <name type="scientific">Octopus vulgaris</name>
    <name type="common">Common octopus</name>
    <dbReference type="NCBI Taxonomy" id="6645"/>
    <lineage>
        <taxon>Eukaryota</taxon>
        <taxon>Metazoa</taxon>
        <taxon>Spiralia</taxon>
        <taxon>Lophotrochozoa</taxon>
        <taxon>Mollusca</taxon>
        <taxon>Cephalopoda</taxon>
        <taxon>Coleoidea</taxon>
        <taxon>Octopodiformes</taxon>
        <taxon>Octopoda</taxon>
        <taxon>Incirrata</taxon>
        <taxon>Octopodidae</taxon>
        <taxon>Octopus</taxon>
    </lineage>
</organism>
<dbReference type="AlphaFoldDB" id="A0AA36BJF7"/>
<proteinExistence type="predicted"/>
<name>A0AA36BJF7_OCTVU</name>